<keyword evidence="3" id="KW-1005">Bacterial flagellum biogenesis</keyword>
<gene>
    <name evidence="6" type="ORF">ZMTM_17410</name>
</gene>
<dbReference type="InterPro" id="IPR008622">
    <property type="entry name" value="FliT"/>
</dbReference>
<keyword evidence="7" id="KW-1185">Reference proteome</keyword>
<proteinExistence type="predicted"/>
<dbReference type="Proteomes" id="UP000826722">
    <property type="component" value="Chromosome"/>
</dbReference>
<keyword evidence="2" id="KW-0963">Cytoplasm</keyword>
<evidence type="ECO:0000313" key="6">
    <source>
        <dbReference type="EMBL" id="BCM25482.1"/>
    </source>
</evidence>
<accession>A0A8D5JZA3</accession>
<dbReference type="GO" id="GO:0044781">
    <property type="term" value="P:bacterial-type flagellum organization"/>
    <property type="evidence" value="ECO:0007669"/>
    <property type="project" value="UniProtKB-KW"/>
</dbReference>
<evidence type="ECO:0000256" key="5">
    <source>
        <dbReference type="ARBA" id="ARBA00093797"/>
    </source>
</evidence>
<evidence type="ECO:0000256" key="1">
    <source>
        <dbReference type="ARBA" id="ARBA00004514"/>
    </source>
</evidence>
<dbReference type="AlphaFoldDB" id="A0A8D5JZA3"/>
<name>A0A8D5JZA3_9PROT</name>
<dbReference type="RefSeq" id="WP_221763566.1">
    <property type="nucleotide sequence ID" value="NZ_AP024110.1"/>
</dbReference>
<dbReference type="KEGG" id="mpau:ZMTM_17410"/>
<evidence type="ECO:0000313" key="7">
    <source>
        <dbReference type="Proteomes" id="UP000826722"/>
    </source>
</evidence>
<reference evidence="6" key="1">
    <citation type="journal article" date="2021" name="Arch. Microbiol.">
        <title>Methyloradius palustris gen. nov., sp. nov., a methanol-oxidizing bacterium isolated from snow.</title>
        <authorList>
            <person name="Miyadera T."/>
            <person name="Kojima H."/>
            <person name="Fukui M."/>
        </authorList>
    </citation>
    <scope>NUCLEOTIDE SEQUENCE</scope>
    <source>
        <strain evidence="6">Zm11</strain>
    </source>
</reference>
<dbReference type="EMBL" id="AP024110">
    <property type="protein sequence ID" value="BCM25482.1"/>
    <property type="molecule type" value="Genomic_DNA"/>
</dbReference>
<evidence type="ECO:0000256" key="2">
    <source>
        <dbReference type="ARBA" id="ARBA00022490"/>
    </source>
</evidence>
<comment type="subcellular location">
    <subcellularLocation>
        <location evidence="1">Cytoplasm</location>
        <location evidence="1">Cytosol</location>
    </subcellularLocation>
</comment>
<dbReference type="Pfam" id="PF05400">
    <property type="entry name" value="FliT"/>
    <property type="match status" value="1"/>
</dbReference>
<dbReference type="Gene3D" id="1.20.58.380">
    <property type="entry name" value="Flagellar protein flit"/>
    <property type="match status" value="1"/>
</dbReference>
<evidence type="ECO:0000256" key="3">
    <source>
        <dbReference type="ARBA" id="ARBA00022795"/>
    </source>
</evidence>
<organism evidence="6 7">
    <name type="scientific">Methyloradius palustris</name>
    <dbReference type="NCBI Taxonomy" id="2778876"/>
    <lineage>
        <taxon>Bacteria</taxon>
        <taxon>Pseudomonadati</taxon>
        <taxon>Pseudomonadota</taxon>
        <taxon>Betaproteobacteria</taxon>
        <taxon>Nitrosomonadales</taxon>
        <taxon>Methylophilaceae</taxon>
        <taxon>Methyloradius</taxon>
    </lineage>
</organism>
<evidence type="ECO:0000256" key="4">
    <source>
        <dbReference type="ARBA" id="ARBA00023186"/>
    </source>
</evidence>
<sequence>MLHDNALAIYESVALLTTEMVVAARKQDWEKLAELEANCADYVEKLKDYEQAEPLTGKALARKLASIKKILADDREIRDLVDPWMVKFSNMMTINAAHGQSQSTKRHKHTLQ</sequence>
<protein>
    <recommendedName>
        <fullName evidence="5">Flagellar protein FliT</fullName>
    </recommendedName>
</protein>
<keyword evidence="4" id="KW-0143">Chaperone</keyword>